<comment type="caution">
    <text evidence="1">The sequence shown here is derived from an EMBL/GenBank/DDBJ whole genome shotgun (WGS) entry which is preliminary data.</text>
</comment>
<name>A0A8J2HM95_COTCN</name>
<accession>A0A8J2HM95</accession>
<dbReference type="EMBL" id="CAJNRD030001123">
    <property type="protein sequence ID" value="CAG5103977.1"/>
    <property type="molecule type" value="Genomic_DNA"/>
</dbReference>
<dbReference type="AlphaFoldDB" id="A0A8J2HM95"/>
<evidence type="ECO:0000313" key="1">
    <source>
        <dbReference type="EMBL" id="CAG5103977.1"/>
    </source>
</evidence>
<dbReference type="Proteomes" id="UP000786811">
    <property type="component" value="Unassembled WGS sequence"/>
</dbReference>
<protein>
    <submittedName>
        <fullName evidence="1">Uncharacterized protein</fullName>
    </submittedName>
</protein>
<evidence type="ECO:0000313" key="2">
    <source>
        <dbReference type="Proteomes" id="UP000786811"/>
    </source>
</evidence>
<reference evidence="1" key="1">
    <citation type="submission" date="2021-04" db="EMBL/GenBank/DDBJ databases">
        <authorList>
            <person name="Chebbi M.A.C M."/>
        </authorList>
    </citation>
    <scope>NUCLEOTIDE SEQUENCE</scope>
</reference>
<keyword evidence="2" id="KW-1185">Reference proteome</keyword>
<sequence length="70" mass="8064">MYDKFNNDNVGITFDKNCKYLKHSGHCKKILQSIVSQLIDSSYFLSKTGELQTIIFFALTKVIPRSFLQS</sequence>
<proteinExistence type="predicted"/>
<organism evidence="1 2">
    <name type="scientific">Cotesia congregata</name>
    <name type="common">Parasitoid wasp</name>
    <name type="synonym">Apanteles congregatus</name>
    <dbReference type="NCBI Taxonomy" id="51543"/>
    <lineage>
        <taxon>Eukaryota</taxon>
        <taxon>Metazoa</taxon>
        <taxon>Ecdysozoa</taxon>
        <taxon>Arthropoda</taxon>
        <taxon>Hexapoda</taxon>
        <taxon>Insecta</taxon>
        <taxon>Pterygota</taxon>
        <taxon>Neoptera</taxon>
        <taxon>Endopterygota</taxon>
        <taxon>Hymenoptera</taxon>
        <taxon>Apocrita</taxon>
        <taxon>Ichneumonoidea</taxon>
        <taxon>Braconidae</taxon>
        <taxon>Microgastrinae</taxon>
        <taxon>Cotesia</taxon>
    </lineage>
</organism>
<gene>
    <name evidence="1" type="ORF">HICCMSTLAB_LOCUS11779</name>
</gene>